<evidence type="ECO:0000259" key="1">
    <source>
        <dbReference type="PROSITE" id="PS50017"/>
    </source>
</evidence>
<comment type="caution">
    <text evidence="2">The sequence shown here is derived from an EMBL/GenBank/DDBJ whole genome shotgun (WGS) entry which is preliminary data.</text>
</comment>
<feature type="non-terminal residue" evidence="2">
    <location>
        <position position="1"/>
    </location>
</feature>
<dbReference type="Proteomes" id="UP000266721">
    <property type="component" value="Unassembled WGS sequence"/>
</dbReference>
<dbReference type="SUPFAM" id="SSF47986">
    <property type="entry name" value="DEATH domain"/>
    <property type="match status" value="1"/>
</dbReference>
<dbReference type="InterPro" id="IPR000488">
    <property type="entry name" value="Death_dom"/>
</dbReference>
<dbReference type="EMBL" id="KV590041">
    <property type="protein sequence ID" value="OPL21609.1"/>
    <property type="molecule type" value="Genomic_DNA"/>
</dbReference>
<organism evidence="2 3">
    <name type="scientific">Mytilus galloprovincialis</name>
    <name type="common">Mediterranean mussel</name>
    <dbReference type="NCBI Taxonomy" id="29158"/>
    <lineage>
        <taxon>Eukaryota</taxon>
        <taxon>Metazoa</taxon>
        <taxon>Spiralia</taxon>
        <taxon>Lophotrochozoa</taxon>
        <taxon>Mollusca</taxon>
        <taxon>Bivalvia</taxon>
        <taxon>Autobranchia</taxon>
        <taxon>Pteriomorphia</taxon>
        <taxon>Mytilida</taxon>
        <taxon>Mytiloidea</taxon>
        <taxon>Mytilidae</taxon>
        <taxon>Mytilinae</taxon>
        <taxon>Mytilus</taxon>
    </lineage>
</organism>
<dbReference type="PROSITE" id="PS50017">
    <property type="entry name" value="DEATH_DOMAIN"/>
    <property type="match status" value="1"/>
</dbReference>
<dbReference type="InterPro" id="IPR011029">
    <property type="entry name" value="DEATH-like_dom_sf"/>
</dbReference>
<dbReference type="CDD" id="cd01670">
    <property type="entry name" value="Death"/>
    <property type="match status" value="1"/>
</dbReference>
<name>A0A3L5TR08_MYTGA</name>
<gene>
    <name evidence="2" type="ORF">AM593_05368</name>
</gene>
<evidence type="ECO:0000313" key="2">
    <source>
        <dbReference type="EMBL" id="OPL21609.1"/>
    </source>
</evidence>
<reference evidence="2 3" key="1">
    <citation type="journal article" date="2016" name="PLoS ONE">
        <title>A First Insight into the Genome of the Filter-Feeder Mussel Mytilus galloprovincialis.</title>
        <authorList>
            <person name="Murgarella M."/>
            <person name="Puiu D."/>
            <person name="Novoa B."/>
            <person name="Figueras A."/>
            <person name="Posada D."/>
            <person name="Canchaya C."/>
        </authorList>
    </citation>
    <scope>NUCLEOTIDE SEQUENCE [LARGE SCALE GENOMIC DNA]</scope>
    <source>
        <tissue evidence="2">Muscle</tissue>
    </source>
</reference>
<dbReference type="Gene3D" id="1.10.533.10">
    <property type="entry name" value="Death Domain, Fas"/>
    <property type="match status" value="2"/>
</dbReference>
<dbReference type="Pfam" id="PF00531">
    <property type="entry name" value="Death"/>
    <property type="match status" value="1"/>
</dbReference>
<protein>
    <recommendedName>
        <fullName evidence="1">Death domain-containing protein</fullName>
    </recommendedName>
</protein>
<evidence type="ECO:0000313" key="3">
    <source>
        <dbReference type="Proteomes" id="UP000266721"/>
    </source>
</evidence>
<keyword evidence="3" id="KW-1185">Reference proteome</keyword>
<feature type="domain" description="Death" evidence="1">
    <location>
        <begin position="166"/>
        <end position="220"/>
    </location>
</feature>
<proteinExistence type="predicted"/>
<accession>A0A3L5TR08</accession>
<dbReference type="GO" id="GO:0007165">
    <property type="term" value="P:signal transduction"/>
    <property type="evidence" value="ECO:0007669"/>
    <property type="project" value="InterPro"/>
</dbReference>
<dbReference type="AlphaFoldDB" id="A0A3L5TR08"/>
<sequence length="246" mass="28740">MKGLGALEIEQCPTDQQIGRLVAGLKQEVVKELFVHLEMPMNKWDEIEHNYPCSADLKMFALWAWKQKAEMPTFGALKYALTKVNQDFHKLCEFLVYNSEFNKKSKLKKLVNKYNERIFVKIHFLYISNDITECLWGRKPDRQWVFREVEIPSCSIPTDTLTCVPDESILENLSNSIGNDNMQLGLELGLKGAELQDIAFQHKTRLMEQTREIFRRWSKRRQPLSVLAKAFIRIDKFGVFTRCCSN</sequence>